<protein>
    <submittedName>
        <fullName evidence="1">Uncharacterized protein</fullName>
    </submittedName>
</protein>
<comment type="caution">
    <text evidence="1">The sequence shown here is derived from an EMBL/GenBank/DDBJ whole genome shotgun (WGS) entry which is preliminary data.</text>
</comment>
<keyword evidence="2" id="KW-1185">Reference proteome</keyword>
<sequence length="155" mass="17812">MRVNKKILAAARWRWQDYKLTVKVRKLASSKTSLIVSKTKKPLNSPSNSRTASLAYQQKWVGFPELSNTVNCTAALSKSVKNSMFAQQVSRVTATKYLYDSTDCSRFRKIYGFDRYPEASDEELNFPIAFIILFNQDLDQVRFNESTLLSTLHNQ</sequence>
<proteinExistence type="predicted"/>
<accession>A0AAV4EHF5</accession>
<organism evidence="1 2">
    <name type="scientific">Elysia marginata</name>
    <dbReference type="NCBI Taxonomy" id="1093978"/>
    <lineage>
        <taxon>Eukaryota</taxon>
        <taxon>Metazoa</taxon>
        <taxon>Spiralia</taxon>
        <taxon>Lophotrochozoa</taxon>
        <taxon>Mollusca</taxon>
        <taxon>Gastropoda</taxon>
        <taxon>Heterobranchia</taxon>
        <taxon>Euthyneura</taxon>
        <taxon>Panpulmonata</taxon>
        <taxon>Sacoglossa</taxon>
        <taxon>Placobranchoidea</taxon>
        <taxon>Plakobranchidae</taxon>
        <taxon>Elysia</taxon>
    </lineage>
</organism>
<dbReference type="Proteomes" id="UP000762676">
    <property type="component" value="Unassembled WGS sequence"/>
</dbReference>
<reference evidence="1 2" key="1">
    <citation type="journal article" date="2021" name="Elife">
        <title>Chloroplast acquisition without the gene transfer in kleptoplastic sea slugs, Plakobranchus ocellatus.</title>
        <authorList>
            <person name="Maeda T."/>
            <person name="Takahashi S."/>
            <person name="Yoshida T."/>
            <person name="Shimamura S."/>
            <person name="Takaki Y."/>
            <person name="Nagai Y."/>
            <person name="Toyoda A."/>
            <person name="Suzuki Y."/>
            <person name="Arimoto A."/>
            <person name="Ishii H."/>
            <person name="Satoh N."/>
            <person name="Nishiyama T."/>
            <person name="Hasebe M."/>
            <person name="Maruyama T."/>
            <person name="Minagawa J."/>
            <person name="Obokata J."/>
            <person name="Shigenobu S."/>
        </authorList>
    </citation>
    <scope>NUCLEOTIDE SEQUENCE [LARGE SCALE GENOMIC DNA]</scope>
</reference>
<gene>
    <name evidence="1" type="ORF">ElyMa_001807900</name>
</gene>
<evidence type="ECO:0000313" key="1">
    <source>
        <dbReference type="EMBL" id="GFR59943.1"/>
    </source>
</evidence>
<dbReference type="AlphaFoldDB" id="A0AAV4EHF5"/>
<name>A0AAV4EHF5_9GAST</name>
<dbReference type="EMBL" id="BMAT01003661">
    <property type="protein sequence ID" value="GFR59943.1"/>
    <property type="molecule type" value="Genomic_DNA"/>
</dbReference>
<evidence type="ECO:0000313" key="2">
    <source>
        <dbReference type="Proteomes" id="UP000762676"/>
    </source>
</evidence>